<organism evidence="2">
    <name type="scientific">viral metagenome</name>
    <dbReference type="NCBI Taxonomy" id="1070528"/>
    <lineage>
        <taxon>unclassified sequences</taxon>
        <taxon>metagenomes</taxon>
        <taxon>organismal metagenomes</taxon>
    </lineage>
</organism>
<feature type="region of interest" description="Disordered" evidence="1">
    <location>
        <begin position="1"/>
        <end position="73"/>
    </location>
</feature>
<evidence type="ECO:0000313" key="2">
    <source>
        <dbReference type="EMBL" id="QHS93522.1"/>
    </source>
</evidence>
<evidence type="ECO:0000256" key="1">
    <source>
        <dbReference type="SAM" id="MobiDB-lite"/>
    </source>
</evidence>
<name>A0A6C0BNC4_9ZZZZ</name>
<feature type="compositionally biased region" description="Low complexity" evidence="1">
    <location>
        <begin position="53"/>
        <end position="66"/>
    </location>
</feature>
<reference evidence="2" key="1">
    <citation type="journal article" date="2020" name="Nature">
        <title>Giant virus diversity and host interactions through global metagenomics.</title>
        <authorList>
            <person name="Schulz F."/>
            <person name="Roux S."/>
            <person name="Paez-Espino D."/>
            <person name="Jungbluth S."/>
            <person name="Walsh D.A."/>
            <person name="Denef V.J."/>
            <person name="McMahon K.D."/>
            <person name="Konstantinidis K.T."/>
            <person name="Eloe-Fadrosh E.A."/>
            <person name="Kyrpides N.C."/>
            <person name="Woyke T."/>
        </authorList>
    </citation>
    <scope>NUCLEOTIDE SEQUENCE</scope>
    <source>
        <strain evidence="2">GVMAG-M-3300018080-19</strain>
    </source>
</reference>
<accession>A0A6C0BNC4</accession>
<feature type="region of interest" description="Disordered" evidence="1">
    <location>
        <begin position="131"/>
        <end position="151"/>
    </location>
</feature>
<sequence>MDTKVEKRVEKKKQLKETKKSNWPPLPSSAPAAKDNLRNSKAYEIFELTQKNTTEAEATSEAPTTSQKTPEQTKPVIQSFYEQALKPMVTNMKHQLMHLKQTETSLEDSLRQVRDTQRVIKMIIGAMQSNPTTSGMVAPSGDVPSSASSIQESLYNDPVTQTTGTTAFRMRCN</sequence>
<protein>
    <submittedName>
        <fullName evidence="2">Uncharacterized protein</fullName>
    </submittedName>
</protein>
<dbReference type="AlphaFoldDB" id="A0A6C0BNC4"/>
<proteinExistence type="predicted"/>
<dbReference type="EMBL" id="MN739207">
    <property type="protein sequence ID" value="QHS93522.1"/>
    <property type="molecule type" value="Genomic_DNA"/>
</dbReference>